<proteinExistence type="inferred from homology"/>
<evidence type="ECO:0000256" key="1">
    <source>
        <dbReference type="ARBA" id="ARBA00004613"/>
    </source>
</evidence>
<dbReference type="GO" id="GO:0016042">
    <property type="term" value="P:lipid catabolic process"/>
    <property type="evidence" value="ECO:0007669"/>
    <property type="project" value="TreeGrafter"/>
</dbReference>
<dbReference type="AlphaFoldDB" id="A0AAW1VBP1"/>
<dbReference type="InterPro" id="IPR013818">
    <property type="entry name" value="Lipase"/>
</dbReference>
<protein>
    <recommendedName>
        <fullName evidence="5">Lipase domain-containing protein</fullName>
    </recommendedName>
</protein>
<dbReference type="EMBL" id="JARQZJ010000132">
    <property type="protein sequence ID" value="KAK9892105.1"/>
    <property type="molecule type" value="Genomic_DNA"/>
</dbReference>
<evidence type="ECO:0000259" key="5">
    <source>
        <dbReference type="Pfam" id="PF00151"/>
    </source>
</evidence>
<dbReference type="SUPFAM" id="SSF53474">
    <property type="entry name" value="alpha/beta-Hydrolases"/>
    <property type="match status" value="1"/>
</dbReference>
<organism evidence="6 7">
    <name type="scientific">Henosepilachna vigintioctopunctata</name>
    <dbReference type="NCBI Taxonomy" id="420089"/>
    <lineage>
        <taxon>Eukaryota</taxon>
        <taxon>Metazoa</taxon>
        <taxon>Ecdysozoa</taxon>
        <taxon>Arthropoda</taxon>
        <taxon>Hexapoda</taxon>
        <taxon>Insecta</taxon>
        <taxon>Pterygota</taxon>
        <taxon>Neoptera</taxon>
        <taxon>Endopterygota</taxon>
        <taxon>Coleoptera</taxon>
        <taxon>Polyphaga</taxon>
        <taxon>Cucujiformia</taxon>
        <taxon>Coccinelloidea</taxon>
        <taxon>Coccinellidae</taxon>
        <taxon>Epilachninae</taxon>
        <taxon>Epilachnini</taxon>
        <taxon>Henosepilachna</taxon>
    </lineage>
</organism>
<dbReference type="PANTHER" id="PTHR11610">
    <property type="entry name" value="LIPASE"/>
    <property type="match status" value="1"/>
</dbReference>
<evidence type="ECO:0000313" key="6">
    <source>
        <dbReference type="EMBL" id="KAK9892105.1"/>
    </source>
</evidence>
<comment type="subcellular location">
    <subcellularLocation>
        <location evidence="1">Secreted</location>
    </subcellularLocation>
</comment>
<dbReference type="InterPro" id="IPR000734">
    <property type="entry name" value="TAG_lipase"/>
</dbReference>
<name>A0AAW1VBP1_9CUCU</name>
<dbReference type="GO" id="GO:0017171">
    <property type="term" value="F:serine hydrolase activity"/>
    <property type="evidence" value="ECO:0007669"/>
    <property type="project" value="TreeGrafter"/>
</dbReference>
<accession>A0AAW1VBP1</accession>
<evidence type="ECO:0000313" key="7">
    <source>
        <dbReference type="Proteomes" id="UP001431783"/>
    </source>
</evidence>
<feature type="domain" description="Lipase" evidence="5">
    <location>
        <begin position="38"/>
        <end position="315"/>
    </location>
</feature>
<dbReference type="Gene3D" id="3.40.50.1820">
    <property type="entry name" value="alpha/beta hydrolase"/>
    <property type="match status" value="1"/>
</dbReference>
<reference evidence="6 7" key="1">
    <citation type="submission" date="2023-03" db="EMBL/GenBank/DDBJ databases">
        <title>Genome insight into feeding habits of ladybird beetles.</title>
        <authorList>
            <person name="Li H.-S."/>
            <person name="Huang Y.-H."/>
            <person name="Pang H."/>
        </authorList>
    </citation>
    <scope>NUCLEOTIDE SEQUENCE [LARGE SCALE GENOMIC DNA]</scope>
    <source>
        <strain evidence="6">SYSU_2023b</strain>
        <tissue evidence="6">Whole body</tissue>
    </source>
</reference>
<dbReference type="Pfam" id="PF00151">
    <property type="entry name" value="Lipase"/>
    <property type="match status" value="1"/>
</dbReference>
<gene>
    <name evidence="6" type="ORF">WA026_018308</name>
</gene>
<sequence length="345" mass="39109">MALVLLCKNIFKSVHFYGILLIFVFIDNVCLQSSEDDVEKARASISSLKEVTGNPVDINEVQFFLHTTGPKGYITRNIDTFKPNVIREKDSKIYFLIHGWTQSRETTPWFKPLTEFLLDKNPDAYVIQTDWSKPANVNYSLSAFYTESVGNIIGDFIHIIVKDNSIPLKNIVLISHSLGAHVSGWAGKRHYELTHVKLPRIIALDPAGPLFSKRPDKMRLNKNDADVVMVIHTNGNGFGIATPSGTIDFFPNGGQHQQGCATNITKKRSYNADRSIWCDHTRAYKLFLEAVKNPKMFMAEKCKSYEHFEQLKCGRTKVSLGDMKTTKKGLFYLNTSGIPPFYSYR</sequence>
<evidence type="ECO:0000256" key="2">
    <source>
        <dbReference type="ARBA" id="ARBA00010701"/>
    </source>
</evidence>
<evidence type="ECO:0000256" key="4">
    <source>
        <dbReference type="RuleBase" id="RU004262"/>
    </source>
</evidence>
<keyword evidence="3" id="KW-0964">Secreted</keyword>
<dbReference type="PRINTS" id="PR00821">
    <property type="entry name" value="TAGLIPASE"/>
</dbReference>
<comment type="caution">
    <text evidence="6">The sequence shown here is derived from an EMBL/GenBank/DDBJ whole genome shotgun (WGS) entry which is preliminary data.</text>
</comment>
<keyword evidence="7" id="KW-1185">Reference proteome</keyword>
<dbReference type="GO" id="GO:0016298">
    <property type="term" value="F:lipase activity"/>
    <property type="evidence" value="ECO:0007669"/>
    <property type="project" value="InterPro"/>
</dbReference>
<comment type="similarity">
    <text evidence="2 4">Belongs to the AB hydrolase superfamily. Lipase family.</text>
</comment>
<dbReference type="InterPro" id="IPR029058">
    <property type="entry name" value="AB_hydrolase_fold"/>
</dbReference>
<evidence type="ECO:0000256" key="3">
    <source>
        <dbReference type="ARBA" id="ARBA00022525"/>
    </source>
</evidence>
<dbReference type="GO" id="GO:0005615">
    <property type="term" value="C:extracellular space"/>
    <property type="evidence" value="ECO:0007669"/>
    <property type="project" value="TreeGrafter"/>
</dbReference>
<dbReference type="PANTHER" id="PTHR11610:SF173">
    <property type="entry name" value="LIPASE DOMAIN-CONTAINING PROTEIN-RELATED"/>
    <property type="match status" value="1"/>
</dbReference>
<dbReference type="Proteomes" id="UP001431783">
    <property type="component" value="Unassembled WGS sequence"/>
</dbReference>